<gene>
    <name evidence="1" type="ORF">ACFPK1_29125</name>
</gene>
<accession>A0ABV9ZNU6</accession>
<sequence>MFEQLFASLPEGLAAAPPGAALGALLEQVDPRAVSPHDTVVLTAAWRRQLSHHEARFALVAREAALADPDRPGGRREGYGEFCTDELRVVLAESRTRVSKLLGQAETAIAAIPELWAAWDAGQIDTDRVRICVTWTASLSAGHARRVIVRVLPEAPRLTLSGLIERIQQLATAIDPQWAARLYDNARRQRRVRARRTEWACQVVCVS</sequence>
<evidence type="ECO:0008006" key="3">
    <source>
        <dbReference type="Google" id="ProtNLM"/>
    </source>
</evidence>
<comment type="caution">
    <text evidence="1">The sequence shown here is derived from an EMBL/GenBank/DDBJ whole genome shotgun (WGS) entry which is preliminary data.</text>
</comment>
<evidence type="ECO:0000313" key="2">
    <source>
        <dbReference type="Proteomes" id="UP001596175"/>
    </source>
</evidence>
<protein>
    <recommendedName>
        <fullName evidence="3">DUF222 domain-containing protein</fullName>
    </recommendedName>
</protein>
<keyword evidence="2" id="KW-1185">Reference proteome</keyword>
<evidence type="ECO:0000313" key="1">
    <source>
        <dbReference type="EMBL" id="MFC5142321.1"/>
    </source>
</evidence>
<dbReference type="EMBL" id="JBHSKG010000023">
    <property type="protein sequence ID" value="MFC5142321.1"/>
    <property type="molecule type" value="Genomic_DNA"/>
</dbReference>
<reference evidence="2" key="1">
    <citation type="journal article" date="2019" name="Int. J. Syst. Evol. Microbiol.">
        <title>The Global Catalogue of Microorganisms (GCM) 10K type strain sequencing project: providing services to taxonomists for standard genome sequencing and annotation.</title>
        <authorList>
            <consortium name="The Broad Institute Genomics Platform"/>
            <consortium name="The Broad Institute Genome Sequencing Center for Infectious Disease"/>
            <person name="Wu L."/>
            <person name="Ma J."/>
        </authorList>
    </citation>
    <scope>NUCLEOTIDE SEQUENCE [LARGE SCALE GENOMIC DNA]</scope>
    <source>
        <strain evidence="2">XZYJ18</strain>
    </source>
</reference>
<proteinExistence type="predicted"/>
<dbReference type="RefSeq" id="WP_378024446.1">
    <property type="nucleotide sequence ID" value="NZ_JBHSKG010000023.1"/>
</dbReference>
<organism evidence="1 2">
    <name type="scientific">Actinomycetospora rhizophila</name>
    <dbReference type="NCBI Taxonomy" id="1416876"/>
    <lineage>
        <taxon>Bacteria</taxon>
        <taxon>Bacillati</taxon>
        <taxon>Actinomycetota</taxon>
        <taxon>Actinomycetes</taxon>
        <taxon>Pseudonocardiales</taxon>
        <taxon>Pseudonocardiaceae</taxon>
        <taxon>Actinomycetospora</taxon>
    </lineage>
</organism>
<dbReference type="Proteomes" id="UP001596175">
    <property type="component" value="Unassembled WGS sequence"/>
</dbReference>
<name>A0ABV9ZNU6_9PSEU</name>